<evidence type="ECO:0008006" key="3">
    <source>
        <dbReference type="Google" id="ProtNLM"/>
    </source>
</evidence>
<evidence type="ECO:0000313" key="2">
    <source>
        <dbReference type="EMBL" id="BAD86943.1"/>
    </source>
</evidence>
<reference evidence="2" key="1">
    <citation type="journal article" date="2002" name="Nature">
        <title>The genome sequence and structure of rice chromosome 1.</title>
        <authorList>
            <person name="Sasaki T."/>
            <person name="Matsumoto T."/>
            <person name="Yamamoto K."/>
            <person name="Sakata K."/>
            <person name="Baba T."/>
            <person name="Katayose Y."/>
            <person name="Wu J."/>
            <person name="Niimura Y."/>
            <person name="Cheng Z."/>
            <person name="Nagamura Y."/>
            <person name="Antonio B.A."/>
            <person name="Kanamori H."/>
            <person name="Hosokawa S."/>
            <person name="Masukawa M."/>
            <person name="Arikawa K."/>
            <person name="Chiden Y."/>
            <person name="Hayashi M."/>
            <person name="Okamoto M."/>
            <person name="Ando T."/>
            <person name="Aoki H."/>
            <person name="Arita K."/>
            <person name="Hamada M."/>
            <person name="Harada C."/>
            <person name="Hijishita S."/>
            <person name="Honda M."/>
            <person name="Ichikawa Y."/>
            <person name="Idonuma A."/>
            <person name="Iijima M."/>
            <person name="Ikeda M."/>
            <person name="Ikeno M."/>
            <person name="Itoh S."/>
            <person name="Itoh T."/>
            <person name="Itoh Y."/>
            <person name="Itoh Y."/>
            <person name="Iwabuchi A."/>
            <person name="Kamiya K."/>
            <person name="Karasawa W."/>
            <person name="Katagiri S."/>
            <person name="Kikuta A."/>
            <person name="Kobayashi N."/>
            <person name="Kono I."/>
            <person name="Machita K."/>
            <person name="Maehara T."/>
            <person name="Mizuno H."/>
            <person name="Mizubayashi T."/>
            <person name="Mukai Y."/>
            <person name="Nagasaki H."/>
            <person name="Nakashima M."/>
            <person name="Nakama Y."/>
            <person name="Nakamichi Y."/>
            <person name="Nakamura M."/>
            <person name="Namiki N."/>
            <person name="Negishi M."/>
            <person name="Ohta I."/>
            <person name="Ono N."/>
            <person name="Saji S."/>
            <person name="Sakai K."/>
            <person name="Shibata M."/>
            <person name="Shimokawa T."/>
            <person name="Shomura A."/>
            <person name="Song J."/>
            <person name="Takazaki Y."/>
            <person name="Terasawa K."/>
            <person name="Tsuji K."/>
            <person name="Waki K."/>
            <person name="Yamagata H."/>
            <person name="Yamane H."/>
            <person name="Yoshiki S."/>
            <person name="Yoshihara R."/>
            <person name="Yukawa K."/>
            <person name="Zhong H."/>
            <person name="Iwama H."/>
            <person name="Endo T."/>
            <person name="Ito H."/>
            <person name="Hahn J.H."/>
            <person name="Kim H.I."/>
            <person name="Eun M.Y."/>
            <person name="Yano M."/>
            <person name="Jiang J."/>
            <person name="Gojobori T."/>
        </authorList>
    </citation>
    <scope>NUCLEOTIDE SEQUENCE [LARGE SCALE GENOMIC DNA]</scope>
</reference>
<name>Q5JNL4_ORYSJ</name>
<gene>
    <name evidence="2" type="primary">P0638D12.15</name>
</gene>
<organism evidence="2">
    <name type="scientific">Oryza sativa subsp. japonica</name>
    <name type="common">Rice</name>
    <dbReference type="NCBI Taxonomy" id="39947"/>
    <lineage>
        <taxon>Eukaryota</taxon>
        <taxon>Viridiplantae</taxon>
        <taxon>Streptophyta</taxon>
        <taxon>Embryophyta</taxon>
        <taxon>Tracheophyta</taxon>
        <taxon>Spermatophyta</taxon>
        <taxon>Magnoliopsida</taxon>
        <taxon>Liliopsida</taxon>
        <taxon>Poales</taxon>
        <taxon>Poaceae</taxon>
        <taxon>BOP clade</taxon>
        <taxon>Oryzoideae</taxon>
        <taxon>Oryzeae</taxon>
        <taxon>Oryzinae</taxon>
        <taxon>Oryza</taxon>
        <taxon>Oryza sativa</taxon>
    </lineage>
</organism>
<proteinExistence type="predicted"/>
<evidence type="ECO:0000256" key="1">
    <source>
        <dbReference type="SAM" id="SignalP"/>
    </source>
</evidence>
<keyword evidence="1" id="KW-0732">Signal</keyword>
<accession>Q5JNL4</accession>
<protein>
    <recommendedName>
        <fullName evidence="3">Secreted protein</fullName>
    </recommendedName>
</protein>
<feature type="chain" id="PRO_5004257963" description="Secreted protein" evidence="1">
    <location>
        <begin position="20"/>
        <end position="87"/>
    </location>
</feature>
<dbReference type="AlphaFoldDB" id="Q5JNL4"/>
<dbReference type="EMBL" id="AP002972">
    <property type="protein sequence ID" value="BAD86943.1"/>
    <property type="molecule type" value="Genomic_DNA"/>
</dbReference>
<feature type="signal peptide" evidence="1">
    <location>
        <begin position="1"/>
        <end position="19"/>
    </location>
</feature>
<sequence length="87" mass="9228">MAVTVGRVLLLLPSMPATAGVGVPNAANMSPPYGCFLLVRMCYFCCPASMFFTAKTPQPSLTDQRTFTDPIIGVGNAADNDKPHHGK</sequence>
<dbReference type="Proteomes" id="UP000817658">
    <property type="component" value="Chromosome 1"/>
</dbReference>